<dbReference type="PANTHER" id="PTHR30485">
    <property type="entry name" value="NI/FE-HYDROGENASE 1 B-TYPE CYTOCHROME SUBUNIT"/>
    <property type="match status" value="1"/>
</dbReference>
<feature type="transmembrane region" description="Helical" evidence="6">
    <location>
        <begin position="39"/>
        <end position="55"/>
    </location>
</feature>
<feature type="transmembrane region" description="Helical" evidence="6">
    <location>
        <begin position="175"/>
        <end position="194"/>
    </location>
</feature>
<dbReference type="Gene3D" id="1.20.950.20">
    <property type="entry name" value="Transmembrane di-heme cytochromes, Chain C"/>
    <property type="match status" value="1"/>
</dbReference>
<dbReference type="InterPro" id="IPR016174">
    <property type="entry name" value="Di-haem_cyt_TM"/>
</dbReference>
<keyword evidence="3 6" id="KW-0812">Transmembrane</keyword>
<feature type="transmembrane region" description="Helical" evidence="6">
    <location>
        <begin position="120"/>
        <end position="142"/>
    </location>
</feature>
<evidence type="ECO:0000313" key="8">
    <source>
        <dbReference type="EMBL" id="MDQ0504040.1"/>
    </source>
</evidence>
<feature type="transmembrane region" description="Helical" evidence="6">
    <location>
        <begin position="215"/>
        <end position="238"/>
    </location>
</feature>
<evidence type="ECO:0000256" key="1">
    <source>
        <dbReference type="ARBA" id="ARBA00004651"/>
    </source>
</evidence>
<dbReference type="InterPro" id="IPR011577">
    <property type="entry name" value="Cyt_b561_bac/Ni-Hgenase"/>
</dbReference>
<evidence type="ECO:0000256" key="2">
    <source>
        <dbReference type="ARBA" id="ARBA00022475"/>
    </source>
</evidence>
<keyword evidence="9" id="KW-1185">Reference proteome</keyword>
<evidence type="ECO:0000256" key="6">
    <source>
        <dbReference type="SAM" id="Phobius"/>
    </source>
</evidence>
<feature type="domain" description="Cytochrome b561 bacterial/Ni-hydrogenase" evidence="7">
    <location>
        <begin position="32"/>
        <end position="205"/>
    </location>
</feature>
<evidence type="ECO:0000256" key="3">
    <source>
        <dbReference type="ARBA" id="ARBA00022692"/>
    </source>
</evidence>
<dbReference type="InterPro" id="IPR051542">
    <property type="entry name" value="Hydrogenase_cytochrome"/>
</dbReference>
<dbReference type="Pfam" id="PF01292">
    <property type="entry name" value="Ni_hydr_CYTB"/>
    <property type="match status" value="1"/>
</dbReference>
<dbReference type="EMBL" id="JAUSVY010000002">
    <property type="protein sequence ID" value="MDQ0504040.1"/>
    <property type="molecule type" value="Genomic_DNA"/>
</dbReference>
<dbReference type="SUPFAM" id="SSF81342">
    <property type="entry name" value="Transmembrane di-heme cytochromes"/>
    <property type="match status" value="1"/>
</dbReference>
<keyword evidence="5 6" id="KW-0472">Membrane</keyword>
<sequence length="242" mass="25939">MTETLLRDAAPSPSATADARSTKTGAWRWIKVWDAPTRLFHWALVALVVTSYVTARNGWIDWHFYAGYAILTLVGFRILWGLAGSETSRFSAFVRAPGAAIAHLRHVMKREGEPETGHNAAGAYMVLALLALLLFQTVSGLFSNDGLFTGGPLADLVSGEVSDQITVLHGLSFDLIVIAVALHVAAIIAYAVLLRQDLVRPMITGWKRLPPGIPAPRLAPLPLALVLAAIAAAAVFAITRLG</sequence>
<evidence type="ECO:0000259" key="7">
    <source>
        <dbReference type="Pfam" id="PF01292"/>
    </source>
</evidence>
<comment type="subcellular location">
    <subcellularLocation>
        <location evidence="1">Cell membrane</location>
        <topology evidence="1">Multi-pass membrane protein</topology>
    </subcellularLocation>
</comment>
<keyword evidence="4 6" id="KW-1133">Transmembrane helix</keyword>
<evidence type="ECO:0000256" key="4">
    <source>
        <dbReference type="ARBA" id="ARBA00022989"/>
    </source>
</evidence>
<dbReference type="PANTHER" id="PTHR30485:SF2">
    <property type="entry name" value="BLL0597 PROTEIN"/>
    <property type="match status" value="1"/>
</dbReference>
<organism evidence="8 9">
    <name type="scientific">Xanthobacter agilis</name>
    <dbReference type="NCBI Taxonomy" id="47492"/>
    <lineage>
        <taxon>Bacteria</taxon>
        <taxon>Pseudomonadati</taxon>
        <taxon>Pseudomonadota</taxon>
        <taxon>Alphaproteobacteria</taxon>
        <taxon>Hyphomicrobiales</taxon>
        <taxon>Xanthobacteraceae</taxon>
        <taxon>Xanthobacter</taxon>
    </lineage>
</organism>
<evidence type="ECO:0000256" key="5">
    <source>
        <dbReference type="ARBA" id="ARBA00023136"/>
    </source>
</evidence>
<accession>A0ABU0LA83</accession>
<protein>
    <submittedName>
        <fullName evidence="8">Cytochrome b</fullName>
    </submittedName>
</protein>
<keyword evidence="2" id="KW-1003">Cell membrane</keyword>
<proteinExistence type="predicted"/>
<name>A0ABU0LA83_XANAG</name>
<dbReference type="Proteomes" id="UP001241747">
    <property type="component" value="Unassembled WGS sequence"/>
</dbReference>
<gene>
    <name evidence="8" type="ORF">QOZ94_000814</name>
</gene>
<comment type="caution">
    <text evidence="8">The sequence shown here is derived from an EMBL/GenBank/DDBJ whole genome shotgun (WGS) entry which is preliminary data.</text>
</comment>
<feature type="transmembrane region" description="Helical" evidence="6">
    <location>
        <begin position="62"/>
        <end position="83"/>
    </location>
</feature>
<evidence type="ECO:0000313" key="9">
    <source>
        <dbReference type="Proteomes" id="UP001241747"/>
    </source>
</evidence>
<reference evidence="8 9" key="1">
    <citation type="submission" date="2023-07" db="EMBL/GenBank/DDBJ databases">
        <title>Genomic Encyclopedia of Type Strains, Phase IV (KMG-IV): sequencing the most valuable type-strain genomes for metagenomic binning, comparative biology and taxonomic classification.</title>
        <authorList>
            <person name="Goeker M."/>
        </authorList>
    </citation>
    <scope>NUCLEOTIDE SEQUENCE [LARGE SCALE GENOMIC DNA]</scope>
    <source>
        <strain evidence="8 9">DSM 3770</strain>
    </source>
</reference>
<dbReference type="RefSeq" id="WP_237345161.1">
    <property type="nucleotide sequence ID" value="NZ_JABWGX010000008.1"/>
</dbReference>